<comment type="caution">
    <text evidence="2">The sequence shown here is derived from an EMBL/GenBank/DDBJ whole genome shotgun (WGS) entry which is preliminary data.</text>
</comment>
<sequence length="74" mass="8268">MARPLRLHHHLPLLSSTVVAILRVSFATSPLLSNWRTRCAMSPCIPTTIACPWLPTMRCPDPQSSSMRAVSQNR</sequence>
<reference evidence="2 3" key="1">
    <citation type="journal article" date="2021" name="Nat. Commun.">
        <title>Genetic determinants of endophytism in the Arabidopsis root mycobiome.</title>
        <authorList>
            <person name="Mesny F."/>
            <person name="Miyauchi S."/>
            <person name="Thiergart T."/>
            <person name="Pickel B."/>
            <person name="Atanasova L."/>
            <person name="Karlsson M."/>
            <person name="Huettel B."/>
            <person name="Barry K.W."/>
            <person name="Haridas S."/>
            <person name="Chen C."/>
            <person name="Bauer D."/>
            <person name="Andreopoulos W."/>
            <person name="Pangilinan J."/>
            <person name="LaButti K."/>
            <person name="Riley R."/>
            <person name="Lipzen A."/>
            <person name="Clum A."/>
            <person name="Drula E."/>
            <person name="Henrissat B."/>
            <person name="Kohler A."/>
            <person name="Grigoriev I.V."/>
            <person name="Martin F.M."/>
            <person name="Hacquard S."/>
        </authorList>
    </citation>
    <scope>NUCLEOTIDE SEQUENCE [LARGE SCALE GENOMIC DNA]</scope>
    <source>
        <strain evidence="2 3">MPI-CAGE-CH-0241</strain>
    </source>
</reference>
<dbReference type="AlphaFoldDB" id="A0A9P8WG63"/>
<evidence type="ECO:0000256" key="1">
    <source>
        <dbReference type="SAM" id="SignalP"/>
    </source>
</evidence>
<evidence type="ECO:0000313" key="2">
    <source>
        <dbReference type="EMBL" id="KAH6898243.1"/>
    </source>
</evidence>
<dbReference type="EMBL" id="JAGPYM010000002">
    <property type="protein sequence ID" value="KAH6898243.1"/>
    <property type="molecule type" value="Genomic_DNA"/>
</dbReference>
<proteinExistence type="predicted"/>
<keyword evidence="3" id="KW-1185">Reference proteome</keyword>
<evidence type="ECO:0000313" key="3">
    <source>
        <dbReference type="Proteomes" id="UP000777438"/>
    </source>
</evidence>
<keyword evidence="1" id="KW-0732">Signal</keyword>
<feature type="signal peptide" evidence="1">
    <location>
        <begin position="1"/>
        <end position="27"/>
    </location>
</feature>
<accession>A0A9P8WG63</accession>
<feature type="chain" id="PRO_5040317687" description="Secreted protein" evidence="1">
    <location>
        <begin position="28"/>
        <end position="74"/>
    </location>
</feature>
<dbReference type="Proteomes" id="UP000777438">
    <property type="component" value="Unassembled WGS sequence"/>
</dbReference>
<name>A0A9P8WG63_9HYPO</name>
<gene>
    <name evidence="2" type="ORF">B0T10DRAFT_102256</name>
</gene>
<evidence type="ECO:0008006" key="4">
    <source>
        <dbReference type="Google" id="ProtNLM"/>
    </source>
</evidence>
<organism evidence="2 3">
    <name type="scientific">Thelonectria olida</name>
    <dbReference type="NCBI Taxonomy" id="1576542"/>
    <lineage>
        <taxon>Eukaryota</taxon>
        <taxon>Fungi</taxon>
        <taxon>Dikarya</taxon>
        <taxon>Ascomycota</taxon>
        <taxon>Pezizomycotina</taxon>
        <taxon>Sordariomycetes</taxon>
        <taxon>Hypocreomycetidae</taxon>
        <taxon>Hypocreales</taxon>
        <taxon>Nectriaceae</taxon>
        <taxon>Thelonectria</taxon>
    </lineage>
</organism>
<protein>
    <recommendedName>
        <fullName evidence="4">Secreted protein</fullName>
    </recommendedName>
</protein>